<dbReference type="AlphaFoldDB" id="A0AAV2LGW2"/>
<evidence type="ECO:0000256" key="1">
    <source>
        <dbReference type="SAM" id="MobiDB-lite"/>
    </source>
</evidence>
<evidence type="ECO:0000313" key="3">
    <source>
        <dbReference type="Proteomes" id="UP001497482"/>
    </source>
</evidence>
<gene>
    <name evidence="2" type="ORF">KC01_LOCUS28015</name>
</gene>
<evidence type="ECO:0000313" key="2">
    <source>
        <dbReference type="EMBL" id="CAL1599816.1"/>
    </source>
</evidence>
<proteinExistence type="predicted"/>
<name>A0AAV2LGW2_KNICA</name>
<sequence>MNKQKIALNHVTQMSQRRAEKESIVPHQTPPQMGHNQGMHPPGLELYTHRQESSYSSQSGEIQRWTGIGFAYQQENV</sequence>
<dbReference type="EMBL" id="OZ035845">
    <property type="protein sequence ID" value="CAL1599816.1"/>
    <property type="molecule type" value="Genomic_DNA"/>
</dbReference>
<accession>A0AAV2LGW2</accession>
<feature type="region of interest" description="Disordered" evidence="1">
    <location>
        <begin position="11"/>
        <end position="45"/>
    </location>
</feature>
<keyword evidence="3" id="KW-1185">Reference proteome</keyword>
<reference evidence="2 3" key="1">
    <citation type="submission" date="2024-04" db="EMBL/GenBank/DDBJ databases">
        <authorList>
            <person name="Waldvogel A.-M."/>
            <person name="Schoenle A."/>
        </authorList>
    </citation>
    <scope>NUCLEOTIDE SEQUENCE [LARGE SCALE GENOMIC DNA]</scope>
</reference>
<dbReference type="Proteomes" id="UP001497482">
    <property type="component" value="Chromosome 23"/>
</dbReference>
<organism evidence="2 3">
    <name type="scientific">Knipowitschia caucasica</name>
    <name type="common">Caucasian dwarf goby</name>
    <name type="synonym">Pomatoschistus caucasicus</name>
    <dbReference type="NCBI Taxonomy" id="637954"/>
    <lineage>
        <taxon>Eukaryota</taxon>
        <taxon>Metazoa</taxon>
        <taxon>Chordata</taxon>
        <taxon>Craniata</taxon>
        <taxon>Vertebrata</taxon>
        <taxon>Euteleostomi</taxon>
        <taxon>Actinopterygii</taxon>
        <taxon>Neopterygii</taxon>
        <taxon>Teleostei</taxon>
        <taxon>Neoteleostei</taxon>
        <taxon>Acanthomorphata</taxon>
        <taxon>Gobiaria</taxon>
        <taxon>Gobiiformes</taxon>
        <taxon>Gobioidei</taxon>
        <taxon>Gobiidae</taxon>
        <taxon>Gobiinae</taxon>
        <taxon>Knipowitschia</taxon>
    </lineage>
</organism>
<protein>
    <submittedName>
        <fullName evidence="2">Uncharacterized protein</fullName>
    </submittedName>
</protein>